<dbReference type="KEGG" id="teu:TEU_00210"/>
<evidence type="ECO:0000313" key="1">
    <source>
        <dbReference type="EMBL" id="AIU68882.1"/>
    </source>
</evidence>
<evidence type="ECO:0000313" key="2">
    <source>
        <dbReference type="Proteomes" id="UP000029980"/>
    </source>
</evidence>
<reference evidence="1 2" key="1">
    <citation type="journal article" date="2015" name="Int. J. Syst. Evol. Microbiol.">
        <title>Thermococcus eurythermalis sp. nov., a conditional piezophilic hyperthermophilic archaeon with a wide temperature range isolated from an oil-immersed chimney in the Guaymas Basin.</title>
        <authorList>
            <person name="Zhao W."/>
            <person name="Zeng X."/>
            <person name="Xiao X."/>
        </authorList>
    </citation>
    <scope>NUCLEOTIDE SEQUENCE [LARGE SCALE GENOMIC DNA]</scope>
    <source>
        <strain evidence="1 2">A501</strain>
    </source>
</reference>
<dbReference type="EMBL" id="CP008887">
    <property type="protein sequence ID" value="AIU68882.1"/>
    <property type="molecule type" value="Genomic_DNA"/>
</dbReference>
<dbReference type="AlphaFoldDB" id="A0A097QQX3"/>
<gene>
    <name evidence="1" type="ORF">TEU_00210</name>
</gene>
<organism evidence="1 2">
    <name type="scientific">Thermococcus eurythermalis</name>
    <dbReference type="NCBI Taxonomy" id="1505907"/>
    <lineage>
        <taxon>Archaea</taxon>
        <taxon>Methanobacteriati</taxon>
        <taxon>Methanobacteriota</taxon>
        <taxon>Thermococci</taxon>
        <taxon>Thermococcales</taxon>
        <taxon>Thermococcaceae</taxon>
        <taxon>Thermococcus</taxon>
    </lineage>
</organism>
<dbReference type="GO" id="GO:0016301">
    <property type="term" value="F:kinase activity"/>
    <property type="evidence" value="ECO:0007669"/>
    <property type="project" value="UniProtKB-KW"/>
</dbReference>
<dbReference type="Gene3D" id="3.40.1190.20">
    <property type="match status" value="1"/>
</dbReference>
<dbReference type="HOGENOM" id="CLU_065902_3_1_2"/>
<dbReference type="InterPro" id="IPR029056">
    <property type="entry name" value="Ribokinase-like"/>
</dbReference>
<dbReference type="STRING" id="1505907.TEU_00210"/>
<dbReference type="OrthoDB" id="26949at2157"/>
<sequence>MKCLVVGHVVRDLIRRGSKIEERLGGGAYYSALALSRFCDVEILTSFSQLPKEWVEELRSIGRLEVLPSEETTSYELNYLDSNRRELRLISHASPITELPAWKYDAIILNPVANEIPEDIVREALNRAKLVSADLQGFIRSPRPGPVELIRRDCSFLKGLSVLHADIAELPYAKVSPNSVESLLLTDGPNPGKAYLRGRPYRFVPLKVEVGESTGAGDVFLGAFTGFYLECPFIQSLKRAAAFTALFLKHRSVEFELDEVSELARKVTVEALSE</sequence>
<protein>
    <submittedName>
        <fullName evidence="1">Carbohydrate kinase</fullName>
    </submittedName>
</protein>
<dbReference type="Proteomes" id="UP000029980">
    <property type="component" value="Chromosome"/>
</dbReference>
<keyword evidence="1" id="KW-0418">Kinase</keyword>
<name>A0A097QQX3_9EURY</name>
<dbReference type="SUPFAM" id="SSF53613">
    <property type="entry name" value="Ribokinase-like"/>
    <property type="match status" value="1"/>
</dbReference>
<keyword evidence="1" id="KW-0808">Transferase</keyword>
<keyword evidence="2" id="KW-1185">Reference proteome</keyword>
<accession>A0A097QQX3</accession>
<proteinExistence type="predicted"/>